<evidence type="ECO:0000256" key="8">
    <source>
        <dbReference type="ARBA" id="ARBA00023004"/>
    </source>
</evidence>
<evidence type="ECO:0000256" key="14">
    <source>
        <dbReference type="PIRSR" id="PIRSR603373-1"/>
    </source>
</evidence>
<evidence type="ECO:0000256" key="3">
    <source>
        <dbReference type="ARBA" id="ARBA00022475"/>
    </source>
</evidence>
<gene>
    <name evidence="18" type="ordered locus">Metev_1308</name>
</gene>
<dbReference type="FunFam" id="3.40.50.300:FF:000969">
    <property type="entry name" value="Ferrous iron transporter B"/>
    <property type="match status" value="1"/>
</dbReference>
<dbReference type="Pfam" id="PF07670">
    <property type="entry name" value="Gate"/>
    <property type="match status" value="2"/>
</dbReference>
<keyword evidence="4" id="KW-0410">Iron transport</keyword>
<feature type="transmembrane region" description="Helical" evidence="16">
    <location>
        <begin position="449"/>
        <end position="468"/>
    </location>
</feature>
<protein>
    <recommendedName>
        <fullName evidence="12 13">Ferrous iron transport protein B</fullName>
    </recommendedName>
</protein>
<accession>D7E7U5</accession>
<evidence type="ECO:0000256" key="6">
    <source>
        <dbReference type="ARBA" id="ARBA00022741"/>
    </source>
</evidence>
<dbReference type="OrthoDB" id="85305at2157"/>
<keyword evidence="11 16" id="KW-0472">Membrane</keyword>
<dbReference type="PANTHER" id="PTHR43185:SF1">
    <property type="entry name" value="FE(2+) TRANSPORTER FEOB"/>
    <property type="match status" value="1"/>
</dbReference>
<keyword evidence="15" id="KW-0460">Magnesium</keyword>
<dbReference type="CDD" id="cd01879">
    <property type="entry name" value="FeoB"/>
    <property type="match status" value="1"/>
</dbReference>
<feature type="binding site" evidence="14">
    <location>
        <begin position="10"/>
        <end position="17"/>
    </location>
    <ligand>
        <name>GTP</name>
        <dbReference type="ChEBI" id="CHEBI:37565"/>
        <label>1</label>
    </ligand>
</feature>
<feature type="binding site" evidence="14">
    <location>
        <begin position="35"/>
        <end position="39"/>
    </location>
    <ligand>
        <name>GTP</name>
        <dbReference type="ChEBI" id="CHEBI:37565"/>
        <label>2</label>
    </ligand>
</feature>
<organism evidence="18 19">
    <name type="scientific">Methanohalobium evestigatum (strain ATCC BAA-1072 / DSM 3721 / NBRC 107634 / OCM 161 / Z-7303)</name>
    <dbReference type="NCBI Taxonomy" id="644295"/>
    <lineage>
        <taxon>Archaea</taxon>
        <taxon>Methanobacteriati</taxon>
        <taxon>Methanobacteriota</taxon>
        <taxon>Stenosarchaea group</taxon>
        <taxon>Methanomicrobia</taxon>
        <taxon>Methanosarcinales</taxon>
        <taxon>Methanosarcinaceae</taxon>
        <taxon>Methanohalobium</taxon>
    </lineage>
</organism>
<keyword evidence="5 16" id="KW-0812">Transmembrane</keyword>
<keyword evidence="7 16" id="KW-1133">Transmembrane helix</keyword>
<name>D7E7U5_METEZ</name>
<feature type="binding site" evidence="15">
    <location>
        <position position="25"/>
    </location>
    <ligand>
        <name>Mg(2+)</name>
        <dbReference type="ChEBI" id="CHEBI:18420"/>
        <label>2</label>
    </ligand>
</feature>
<keyword evidence="3" id="KW-1003">Cell membrane</keyword>
<keyword evidence="15" id="KW-0479">Metal-binding</keyword>
<dbReference type="STRING" id="644295.Metev_1308"/>
<comment type="subcellular location">
    <subcellularLocation>
        <location evidence="1">Cell membrane</location>
        <topology evidence="1">Multi-pass membrane protein</topology>
    </subcellularLocation>
</comment>
<dbReference type="InterPro" id="IPR027417">
    <property type="entry name" value="P-loop_NTPase"/>
</dbReference>
<dbReference type="Pfam" id="PF17910">
    <property type="entry name" value="FeoB_Cyto"/>
    <property type="match status" value="1"/>
</dbReference>
<dbReference type="GO" id="GO:0015093">
    <property type="term" value="F:ferrous iron transmembrane transporter activity"/>
    <property type="evidence" value="ECO:0007669"/>
    <property type="project" value="UniProtKB-UniRule"/>
</dbReference>
<feature type="domain" description="FeoB-type G" evidence="17">
    <location>
        <begin position="3"/>
        <end position="165"/>
    </location>
</feature>
<keyword evidence="19" id="KW-1185">Reference proteome</keyword>
<feature type="transmembrane region" description="Helical" evidence="16">
    <location>
        <begin position="382"/>
        <end position="404"/>
    </location>
</feature>
<feature type="transmembrane region" description="Helical" evidence="16">
    <location>
        <begin position="634"/>
        <end position="654"/>
    </location>
</feature>
<dbReference type="GO" id="GO:0046872">
    <property type="term" value="F:metal ion binding"/>
    <property type="evidence" value="ECO:0007669"/>
    <property type="project" value="UniProtKB-KW"/>
</dbReference>
<reference evidence="18 19" key="1">
    <citation type="submission" date="2010-06" db="EMBL/GenBank/DDBJ databases">
        <title>Complete sequence chromosome of Methanohalobium evestigatum Z-7303.</title>
        <authorList>
            <consortium name="US DOE Joint Genome Institute"/>
            <person name="Lucas S."/>
            <person name="Copeland A."/>
            <person name="Lapidus A."/>
            <person name="Cheng J.-F."/>
            <person name="Bruce D."/>
            <person name="Goodwin L."/>
            <person name="Pitluck S."/>
            <person name="Saunders E."/>
            <person name="Detter J.C."/>
            <person name="Han C."/>
            <person name="Tapia R."/>
            <person name="Land M."/>
            <person name="Hauser L."/>
            <person name="Kyrpides N."/>
            <person name="Mikhailova N."/>
            <person name="Sieprawska-Lupa M."/>
            <person name="Whitman W.B."/>
            <person name="Anderson I."/>
            <person name="Woyke T."/>
        </authorList>
    </citation>
    <scope>NUCLEOTIDE SEQUENCE [LARGE SCALE GENOMIC DNA]</scope>
    <source>
        <strain evidence="19">ATCC BAA-1072 / DSM 3721 / NBRC 107634 / OCM 161 / Z-7303</strain>
    </source>
</reference>
<dbReference type="Pfam" id="PF02421">
    <property type="entry name" value="FeoB_N"/>
    <property type="match status" value="1"/>
</dbReference>
<evidence type="ECO:0000256" key="12">
    <source>
        <dbReference type="ARBA" id="ARBA00031200"/>
    </source>
</evidence>
<dbReference type="NCBIfam" id="TIGR00437">
    <property type="entry name" value="feoB"/>
    <property type="match status" value="1"/>
</dbReference>
<dbReference type="AlphaFoldDB" id="D7E7U5"/>
<evidence type="ECO:0000313" key="18">
    <source>
        <dbReference type="EMBL" id="ADI74168.1"/>
    </source>
</evidence>
<evidence type="ECO:0000256" key="5">
    <source>
        <dbReference type="ARBA" id="ARBA00022692"/>
    </source>
</evidence>
<dbReference type="PROSITE" id="PS51711">
    <property type="entry name" value="G_FEOB"/>
    <property type="match status" value="1"/>
</dbReference>
<dbReference type="KEGG" id="mev:Metev_1308"/>
<dbReference type="InterPro" id="IPR041069">
    <property type="entry name" value="FeoB_Cyto"/>
</dbReference>
<dbReference type="Gene3D" id="3.40.50.300">
    <property type="entry name" value="P-loop containing nucleotide triphosphate hydrolases"/>
    <property type="match status" value="1"/>
</dbReference>
<evidence type="ECO:0000256" key="1">
    <source>
        <dbReference type="ARBA" id="ARBA00004651"/>
    </source>
</evidence>
<keyword evidence="8" id="KW-0408">Iron</keyword>
<evidence type="ECO:0000256" key="15">
    <source>
        <dbReference type="PIRSR" id="PIRSR603373-2"/>
    </source>
</evidence>
<feature type="binding site" evidence="14">
    <location>
        <begin position="116"/>
        <end position="119"/>
    </location>
    <ligand>
        <name>GTP</name>
        <dbReference type="ChEBI" id="CHEBI:37565"/>
        <label>4</label>
    </ligand>
</feature>
<evidence type="ECO:0000256" key="11">
    <source>
        <dbReference type="ARBA" id="ARBA00023136"/>
    </source>
</evidence>
<feature type="binding site" evidence="14">
    <location>
        <begin position="56"/>
        <end position="59"/>
    </location>
    <ligand>
        <name>GTP</name>
        <dbReference type="ChEBI" id="CHEBI:37565"/>
        <label>3</label>
    </ligand>
</feature>
<feature type="transmembrane region" description="Helical" evidence="16">
    <location>
        <begin position="282"/>
        <end position="307"/>
    </location>
</feature>
<evidence type="ECO:0000256" key="10">
    <source>
        <dbReference type="ARBA" id="ARBA00023134"/>
    </source>
</evidence>
<dbReference type="HOGENOM" id="CLU_013350_3_0_2"/>
<feature type="transmembrane region" description="Helical" evidence="16">
    <location>
        <begin position="600"/>
        <end position="622"/>
    </location>
</feature>
<dbReference type="PRINTS" id="PR00326">
    <property type="entry name" value="GTP1OBG"/>
</dbReference>
<evidence type="ECO:0000256" key="7">
    <source>
        <dbReference type="ARBA" id="ARBA00022989"/>
    </source>
</evidence>
<keyword evidence="10 14" id="KW-0342">GTP-binding</keyword>
<dbReference type="GO" id="GO:0005525">
    <property type="term" value="F:GTP binding"/>
    <property type="evidence" value="ECO:0007669"/>
    <property type="project" value="UniProtKB-KW"/>
</dbReference>
<dbReference type="SUPFAM" id="SSF52540">
    <property type="entry name" value="P-loop containing nucleoside triphosphate hydrolases"/>
    <property type="match status" value="1"/>
</dbReference>
<sequence length="662" mass="72888">MGKTKVALAGNPNVGKTSLFNVLTGTRQHVGNWPGVTVEKKVGETTYNSEEIEITDLPGTYSLTAYSIDEIVARDYIVDEKPDVVVQVVDATNIERNLYLTTQLMELGTKVVIALNMSDIAESQGIVTDINRMREFLEIPVVKTVAKKGQGLNELLDVVVEESKKKTLHIHEIGYGNDIEKDISELEFLLEKDENLYKHYPLRWLSIKILEGDNNVLAKIQNSQVKDEVDEYLKKIDTDYYEALMADRRYGTISSVVSQVCTGCIHKVTPSDMIDRVLTNKYLGLPIFLALMWGAFEFTFSLSAPFMDLIDKGFVWLAGFVADNIETAWLASLIGDGIIGGVGAVLVFVPNIFILFFLLSILEDSGYLARAAFIMDKVMYSIGLQGKSFIPMLMGFGCNVPAIMATRTIEDHKDRLVTIMITPFMSCSARLPVYVLLGGAFFGKEAGTVIFGLYVLGILVAVLTAKLFRSTILKGDPAPFIMELPPYRIPHLTTSLMHMWDKGYTYIKKAGSIILVGVVVVWLLASLPFGVEYGSANSLVGTIGHLLEPLVAPLGFDWKIAVSLVLGFVAKEIVIGSLGTLYGTGEGSGLMERLQADPELFALNSLGLMVFILLYMPCIATVGVVKQETGSWKWTLFSVVYGIAVAWIFAFIIYQGGLVLGF</sequence>
<feature type="transmembrane region" description="Helical" evidence="16">
    <location>
        <begin position="338"/>
        <end position="362"/>
    </location>
</feature>
<proteinExistence type="predicted"/>
<keyword evidence="9" id="KW-0406">Ion transport</keyword>
<keyword evidence="6 14" id="KW-0547">Nucleotide-binding</keyword>
<feature type="transmembrane region" description="Helical" evidence="16">
    <location>
        <begin position="313"/>
        <end position="331"/>
    </location>
</feature>
<dbReference type="Pfam" id="PF07664">
    <property type="entry name" value="FeoB_C"/>
    <property type="match status" value="1"/>
</dbReference>
<dbReference type="Gene3D" id="1.10.287.1770">
    <property type="match status" value="1"/>
</dbReference>
<dbReference type="InterPro" id="IPR030389">
    <property type="entry name" value="G_FEOB_dom"/>
</dbReference>
<dbReference type="InterPro" id="IPR006073">
    <property type="entry name" value="GTP-bd"/>
</dbReference>
<dbReference type="InterPro" id="IPR011642">
    <property type="entry name" value="Gate_dom"/>
</dbReference>
<dbReference type="GeneID" id="9346941"/>
<evidence type="ECO:0000256" key="16">
    <source>
        <dbReference type="SAM" id="Phobius"/>
    </source>
</evidence>
<dbReference type="InterPro" id="IPR003373">
    <property type="entry name" value="Fe2_transport_prot-B"/>
</dbReference>
<dbReference type="GO" id="GO:0005886">
    <property type="term" value="C:plasma membrane"/>
    <property type="evidence" value="ECO:0007669"/>
    <property type="project" value="UniProtKB-SubCell"/>
</dbReference>
<feature type="binding site" evidence="15">
    <location>
        <position position="24"/>
    </location>
    <ligand>
        <name>Mg(2+)</name>
        <dbReference type="ChEBI" id="CHEBI:18420"/>
        <label>2</label>
    </ligand>
</feature>
<keyword evidence="2" id="KW-0813">Transport</keyword>
<evidence type="ECO:0000256" key="4">
    <source>
        <dbReference type="ARBA" id="ARBA00022496"/>
    </source>
</evidence>
<dbReference type="InterPro" id="IPR050860">
    <property type="entry name" value="FeoB_GTPase"/>
</dbReference>
<evidence type="ECO:0000256" key="2">
    <source>
        <dbReference type="ARBA" id="ARBA00022448"/>
    </source>
</evidence>
<dbReference type="RefSeq" id="WP_013194734.1">
    <property type="nucleotide sequence ID" value="NC_014253.1"/>
</dbReference>
<evidence type="ECO:0000256" key="13">
    <source>
        <dbReference type="NCBIfam" id="TIGR00437"/>
    </source>
</evidence>
<feature type="binding site" evidence="15">
    <location>
        <position position="21"/>
    </location>
    <ligand>
        <name>Mg(2+)</name>
        <dbReference type="ChEBI" id="CHEBI:18420"/>
        <label>2</label>
    </ligand>
</feature>
<dbReference type="PANTHER" id="PTHR43185">
    <property type="entry name" value="FERROUS IRON TRANSPORT PROTEIN B"/>
    <property type="match status" value="1"/>
</dbReference>
<evidence type="ECO:0000256" key="9">
    <source>
        <dbReference type="ARBA" id="ARBA00023065"/>
    </source>
</evidence>
<dbReference type="InterPro" id="IPR011640">
    <property type="entry name" value="Fe2_transport_prot_B_C"/>
</dbReference>
<feature type="transmembrane region" description="Helical" evidence="16">
    <location>
        <begin position="506"/>
        <end position="525"/>
    </location>
</feature>
<dbReference type="Proteomes" id="UP000000391">
    <property type="component" value="Chromosome"/>
</dbReference>
<evidence type="ECO:0000259" key="17">
    <source>
        <dbReference type="PROSITE" id="PS51711"/>
    </source>
</evidence>
<evidence type="ECO:0000313" key="19">
    <source>
        <dbReference type="Proteomes" id="UP000000391"/>
    </source>
</evidence>
<feature type="transmembrane region" description="Helical" evidence="16">
    <location>
        <begin position="416"/>
        <end position="437"/>
    </location>
</feature>
<dbReference type="EMBL" id="CP002069">
    <property type="protein sequence ID" value="ADI74168.1"/>
    <property type="molecule type" value="Genomic_DNA"/>
</dbReference>